<keyword evidence="1" id="KW-0812">Transmembrane</keyword>
<comment type="caution">
    <text evidence="2">The sequence shown here is derived from an EMBL/GenBank/DDBJ whole genome shotgun (WGS) entry which is preliminary data.</text>
</comment>
<dbReference type="RefSeq" id="WP_188071018.1">
    <property type="nucleotide sequence ID" value="NZ_BSPS01000181.1"/>
</dbReference>
<evidence type="ECO:0000313" key="3">
    <source>
        <dbReference type="Proteomes" id="UP000571950"/>
    </source>
</evidence>
<feature type="transmembrane region" description="Helical" evidence="1">
    <location>
        <begin position="78"/>
        <end position="101"/>
    </location>
</feature>
<name>A0A7W6BI55_9SPHN</name>
<evidence type="ECO:0000256" key="1">
    <source>
        <dbReference type="SAM" id="Phobius"/>
    </source>
</evidence>
<accession>A0A7W6BI55</accession>
<dbReference type="InterPro" id="IPR046130">
    <property type="entry name" value="DUF6127"/>
</dbReference>
<sequence length="103" mass="10815">MRDSDIVAGLVAQAEGLGGDLVMLRALVEEASEMGAGRALDRLGLSDRAAEGDVRELRELLGAWRDAKRAAKGAVIGWLVRAGLALMLIGMAVKLGLFSLVRG</sequence>
<protein>
    <submittedName>
        <fullName evidence="2">Uncharacterized protein</fullName>
    </submittedName>
</protein>
<keyword evidence="3" id="KW-1185">Reference proteome</keyword>
<proteinExistence type="predicted"/>
<evidence type="ECO:0000313" key="2">
    <source>
        <dbReference type="EMBL" id="MBB3925461.1"/>
    </source>
</evidence>
<organism evidence="2 3">
    <name type="scientific">Sphingobium jiangsuense</name>
    <dbReference type="NCBI Taxonomy" id="870476"/>
    <lineage>
        <taxon>Bacteria</taxon>
        <taxon>Pseudomonadati</taxon>
        <taxon>Pseudomonadota</taxon>
        <taxon>Alphaproteobacteria</taxon>
        <taxon>Sphingomonadales</taxon>
        <taxon>Sphingomonadaceae</taxon>
        <taxon>Sphingobium</taxon>
    </lineage>
</organism>
<keyword evidence="1" id="KW-1133">Transmembrane helix</keyword>
<dbReference type="Pfam" id="PF19622">
    <property type="entry name" value="DUF6127"/>
    <property type="match status" value="1"/>
</dbReference>
<keyword evidence="1" id="KW-0472">Membrane</keyword>
<dbReference type="EMBL" id="JACIDT010000003">
    <property type="protein sequence ID" value="MBB3925461.1"/>
    <property type="molecule type" value="Genomic_DNA"/>
</dbReference>
<gene>
    <name evidence="2" type="ORF">GGR43_001174</name>
</gene>
<dbReference type="Proteomes" id="UP000571950">
    <property type="component" value="Unassembled WGS sequence"/>
</dbReference>
<reference evidence="2 3" key="1">
    <citation type="submission" date="2020-08" db="EMBL/GenBank/DDBJ databases">
        <title>Genomic Encyclopedia of Type Strains, Phase IV (KMG-IV): sequencing the most valuable type-strain genomes for metagenomic binning, comparative biology and taxonomic classification.</title>
        <authorList>
            <person name="Goeker M."/>
        </authorList>
    </citation>
    <scope>NUCLEOTIDE SEQUENCE [LARGE SCALE GENOMIC DNA]</scope>
    <source>
        <strain evidence="2 3">DSM 26189</strain>
    </source>
</reference>
<dbReference type="AlphaFoldDB" id="A0A7W6BI55"/>